<keyword evidence="2" id="KW-1185">Reference proteome</keyword>
<accession>A0ABR9KUB3</accession>
<dbReference type="Proteomes" id="UP000661607">
    <property type="component" value="Unassembled WGS sequence"/>
</dbReference>
<protein>
    <submittedName>
        <fullName evidence="1">Uncharacterized protein</fullName>
    </submittedName>
</protein>
<dbReference type="RefSeq" id="WP_192779797.1">
    <property type="nucleotide sequence ID" value="NZ_BAAASY010000016.1"/>
</dbReference>
<organism evidence="1 2">
    <name type="scientific">Nonomuraea africana</name>
    <dbReference type="NCBI Taxonomy" id="46171"/>
    <lineage>
        <taxon>Bacteria</taxon>
        <taxon>Bacillati</taxon>
        <taxon>Actinomycetota</taxon>
        <taxon>Actinomycetes</taxon>
        <taxon>Streptosporangiales</taxon>
        <taxon>Streptosporangiaceae</taxon>
        <taxon>Nonomuraea</taxon>
    </lineage>
</organism>
<reference evidence="1 2" key="1">
    <citation type="submission" date="2020-10" db="EMBL/GenBank/DDBJ databases">
        <title>Sequencing the genomes of 1000 actinobacteria strains.</title>
        <authorList>
            <person name="Klenk H.-P."/>
        </authorList>
    </citation>
    <scope>NUCLEOTIDE SEQUENCE [LARGE SCALE GENOMIC DNA]</scope>
    <source>
        <strain evidence="1 2">DSM 43748</strain>
    </source>
</reference>
<name>A0ABR9KUB3_9ACTN</name>
<proteinExistence type="predicted"/>
<gene>
    <name evidence="1" type="ORF">H4W81_008400</name>
</gene>
<comment type="caution">
    <text evidence="1">The sequence shown here is derived from an EMBL/GenBank/DDBJ whole genome shotgun (WGS) entry which is preliminary data.</text>
</comment>
<evidence type="ECO:0000313" key="1">
    <source>
        <dbReference type="EMBL" id="MBE1565621.1"/>
    </source>
</evidence>
<dbReference type="EMBL" id="JADBEF010000001">
    <property type="protein sequence ID" value="MBE1565621.1"/>
    <property type="molecule type" value="Genomic_DNA"/>
</dbReference>
<sequence>MGSDGGLELSRQAIRNARRDLDELLDLFVPGATSYDVDPVAFPEKGPVRALAADHEAMGGFWAAAMGMRTSFTQAEAAVAGSYVSLSRTLAATIQLLDTALTNVDTGEQKSAEHASRAKV</sequence>
<evidence type="ECO:0000313" key="2">
    <source>
        <dbReference type="Proteomes" id="UP000661607"/>
    </source>
</evidence>